<keyword evidence="4" id="KW-0804">Transcription</keyword>
<dbReference type="GO" id="GO:0043565">
    <property type="term" value="F:sequence-specific DNA binding"/>
    <property type="evidence" value="ECO:0007669"/>
    <property type="project" value="TreeGrafter"/>
</dbReference>
<evidence type="ECO:0000256" key="4">
    <source>
        <dbReference type="ARBA" id="ARBA00023163"/>
    </source>
</evidence>
<dbReference type="Gene3D" id="1.10.10.10">
    <property type="entry name" value="Winged helix-like DNA-binding domain superfamily/Winged helix DNA-binding domain"/>
    <property type="match status" value="1"/>
</dbReference>
<dbReference type="PANTHER" id="PTHR30537">
    <property type="entry name" value="HTH-TYPE TRANSCRIPTIONAL REGULATOR"/>
    <property type="match status" value="1"/>
</dbReference>
<comment type="caution">
    <text evidence="6">The sequence shown here is derived from an EMBL/GenBank/DDBJ whole genome shotgun (WGS) entry which is preliminary data.</text>
</comment>
<dbReference type="PANTHER" id="PTHR30537:SF26">
    <property type="entry name" value="GLYCINE CLEAVAGE SYSTEM TRANSCRIPTIONAL ACTIVATOR"/>
    <property type="match status" value="1"/>
</dbReference>
<dbReference type="GO" id="GO:0006351">
    <property type="term" value="P:DNA-templated transcription"/>
    <property type="evidence" value="ECO:0007669"/>
    <property type="project" value="TreeGrafter"/>
</dbReference>
<evidence type="ECO:0000313" key="6">
    <source>
        <dbReference type="EMBL" id="RED53310.1"/>
    </source>
</evidence>
<dbReference type="AlphaFoldDB" id="A0A3D9HV47"/>
<dbReference type="PROSITE" id="PS50931">
    <property type="entry name" value="HTH_LYSR"/>
    <property type="match status" value="1"/>
</dbReference>
<dbReference type="EMBL" id="QRDW01000001">
    <property type="protein sequence ID" value="RED53310.1"/>
    <property type="molecule type" value="Genomic_DNA"/>
</dbReference>
<evidence type="ECO:0000256" key="2">
    <source>
        <dbReference type="ARBA" id="ARBA00023015"/>
    </source>
</evidence>
<reference evidence="6 7" key="1">
    <citation type="submission" date="2018-07" db="EMBL/GenBank/DDBJ databases">
        <title>Genomic Encyclopedia of Type Strains, Phase III (KMG-III): the genomes of soil and plant-associated and newly described type strains.</title>
        <authorList>
            <person name="Whitman W."/>
        </authorList>
    </citation>
    <scope>NUCLEOTIDE SEQUENCE [LARGE SCALE GENOMIC DNA]</scope>
    <source>
        <strain evidence="6 7">CECT 8488</strain>
    </source>
</reference>
<dbReference type="InterPro" id="IPR000847">
    <property type="entry name" value="LysR_HTH_N"/>
</dbReference>
<dbReference type="SUPFAM" id="SSF53850">
    <property type="entry name" value="Periplasmic binding protein-like II"/>
    <property type="match status" value="1"/>
</dbReference>
<dbReference type="Gene3D" id="3.40.190.10">
    <property type="entry name" value="Periplasmic binding protein-like II"/>
    <property type="match status" value="2"/>
</dbReference>
<proteinExistence type="inferred from homology"/>
<dbReference type="Pfam" id="PF03466">
    <property type="entry name" value="LysR_substrate"/>
    <property type="match status" value="1"/>
</dbReference>
<dbReference type="InterPro" id="IPR058163">
    <property type="entry name" value="LysR-type_TF_proteobact-type"/>
</dbReference>
<dbReference type="Pfam" id="PF00126">
    <property type="entry name" value="HTH_1"/>
    <property type="match status" value="1"/>
</dbReference>
<dbReference type="GO" id="GO:0003700">
    <property type="term" value="F:DNA-binding transcription factor activity"/>
    <property type="evidence" value="ECO:0007669"/>
    <property type="project" value="InterPro"/>
</dbReference>
<sequence length="307" mass="33992">MRQLPPLNALRAFEAAARHRSFKKAAEELLVTPTAISHQIRLLEEICGCPLFRRHPRPITLTREGAGLFPVLSQGFDSFAAAVEKLKGNKDRPLVIATTTAFAVYWLMPRLRLWRQISDVELEVRASETPVDLHDGEVDVAIRYALRPPGGVEVVKLCEDHFLPVISPTLLNGQACAAEEINRFTLIDFRSKMPNHADHVTWQKWLEAATGNRDKAKAVLGEAKFIRFSEGSHTIEAAIAGEGIALSSGLLAHKALSQGQLVAPFETTLPGMNDYALYLEANPRLELIQAFVGWIRDEMVDDADDPG</sequence>
<name>A0A3D9HV47_9PROT</name>
<gene>
    <name evidence="6" type="ORF">DFP90_10192</name>
</gene>
<organism evidence="6 7">
    <name type="scientific">Aestuariispira insulae</name>
    <dbReference type="NCBI Taxonomy" id="1461337"/>
    <lineage>
        <taxon>Bacteria</taxon>
        <taxon>Pseudomonadati</taxon>
        <taxon>Pseudomonadota</taxon>
        <taxon>Alphaproteobacteria</taxon>
        <taxon>Rhodospirillales</taxon>
        <taxon>Kiloniellaceae</taxon>
        <taxon>Aestuariispira</taxon>
    </lineage>
</organism>
<accession>A0A3D9HV47</accession>
<dbReference type="InterPro" id="IPR036390">
    <property type="entry name" value="WH_DNA-bd_sf"/>
</dbReference>
<evidence type="ECO:0000256" key="1">
    <source>
        <dbReference type="ARBA" id="ARBA00009437"/>
    </source>
</evidence>
<keyword evidence="7" id="KW-1185">Reference proteome</keyword>
<feature type="domain" description="HTH lysR-type" evidence="5">
    <location>
        <begin position="5"/>
        <end position="62"/>
    </location>
</feature>
<dbReference type="FunFam" id="1.10.10.10:FF:000038">
    <property type="entry name" value="Glycine cleavage system transcriptional activator"/>
    <property type="match status" value="1"/>
</dbReference>
<keyword evidence="3" id="KW-0238">DNA-binding</keyword>
<evidence type="ECO:0000313" key="7">
    <source>
        <dbReference type="Proteomes" id="UP000256845"/>
    </source>
</evidence>
<dbReference type="InterPro" id="IPR036388">
    <property type="entry name" value="WH-like_DNA-bd_sf"/>
</dbReference>
<evidence type="ECO:0000256" key="3">
    <source>
        <dbReference type="ARBA" id="ARBA00023125"/>
    </source>
</evidence>
<dbReference type="SUPFAM" id="SSF46785">
    <property type="entry name" value="Winged helix' DNA-binding domain"/>
    <property type="match status" value="1"/>
</dbReference>
<keyword evidence="2" id="KW-0805">Transcription regulation</keyword>
<comment type="similarity">
    <text evidence="1">Belongs to the LysR transcriptional regulatory family.</text>
</comment>
<protein>
    <submittedName>
        <fullName evidence="6">LysR family transcriptional regulator</fullName>
    </submittedName>
</protein>
<evidence type="ECO:0000259" key="5">
    <source>
        <dbReference type="PROSITE" id="PS50931"/>
    </source>
</evidence>
<dbReference type="InterPro" id="IPR005119">
    <property type="entry name" value="LysR_subst-bd"/>
</dbReference>
<dbReference type="Proteomes" id="UP000256845">
    <property type="component" value="Unassembled WGS sequence"/>
</dbReference>